<organism evidence="1 2">
    <name type="scientific">Cytobacillus solani</name>
    <dbReference type="NCBI Taxonomy" id="1637975"/>
    <lineage>
        <taxon>Bacteria</taxon>
        <taxon>Bacillati</taxon>
        <taxon>Bacillota</taxon>
        <taxon>Bacilli</taxon>
        <taxon>Bacillales</taxon>
        <taxon>Bacillaceae</taxon>
        <taxon>Cytobacillus</taxon>
    </lineage>
</organism>
<dbReference type="RefSeq" id="WP_075209270.1">
    <property type="nucleotide sequence ID" value="NZ_LJIX01000006.1"/>
</dbReference>
<protein>
    <submittedName>
        <fullName evidence="1">Uncharacterized protein</fullName>
    </submittedName>
</protein>
<dbReference type="STRING" id="1637975.AN957_02990"/>
<gene>
    <name evidence="1" type="ORF">AN957_02990</name>
</gene>
<proteinExistence type="predicted"/>
<dbReference type="PATRIC" id="fig|1637975.4.peg.260"/>
<accession>A0A0Q3QVD6</accession>
<sequence>MLTEVKERLHSLGISVSSEPSNVDEVIIKFSIEKVTNHIKNQTNLSEIPTGLKEIAIDMVVGEYLFSKKSMGLLNIDSLDFGLIEKQVQDGDTNVTFAVEASSTPEAQFNAFIQYLRHDEVDFIRYRVLIW</sequence>
<keyword evidence="2" id="KW-1185">Reference proteome</keyword>
<evidence type="ECO:0000313" key="1">
    <source>
        <dbReference type="EMBL" id="KQL21766.1"/>
    </source>
</evidence>
<comment type="caution">
    <text evidence="1">The sequence shown here is derived from an EMBL/GenBank/DDBJ whole genome shotgun (WGS) entry which is preliminary data.</text>
</comment>
<name>A0A0Q3QVD6_9BACI</name>
<reference evidence="1 2" key="1">
    <citation type="submission" date="2015-09" db="EMBL/GenBank/DDBJ databases">
        <title>Genome sequencing project for genomic taxonomy and phylogenomics of Bacillus-like bacteria.</title>
        <authorList>
            <person name="Liu B."/>
            <person name="Wang J."/>
            <person name="Zhu Y."/>
            <person name="Liu G."/>
            <person name="Chen Q."/>
            <person name="Chen Z."/>
            <person name="Lan J."/>
            <person name="Che J."/>
            <person name="Ge C."/>
            <person name="Shi H."/>
            <person name="Pan Z."/>
            <person name="Liu X."/>
        </authorList>
    </citation>
    <scope>NUCLEOTIDE SEQUENCE [LARGE SCALE GENOMIC DNA]</scope>
    <source>
        <strain evidence="1 2">FJAT-18043</strain>
    </source>
</reference>
<evidence type="ECO:0000313" key="2">
    <source>
        <dbReference type="Proteomes" id="UP000050996"/>
    </source>
</evidence>
<dbReference type="Proteomes" id="UP000050996">
    <property type="component" value="Unassembled WGS sequence"/>
</dbReference>
<dbReference type="EMBL" id="LJIX01000006">
    <property type="protein sequence ID" value="KQL21766.1"/>
    <property type="molecule type" value="Genomic_DNA"/>
</dbReference>
<dbReference type="AlphaFoldDB" id="A0A0Q3QVD6"/>